<proteinExistence type="predicted"/>
<evidence type="ECO:0000313" key="2">
    <source>
        <dbReference type="EMBL" id="PWJ78799.1"/>
    </source>
</evidence>
<comment type="caution">
    <text evidence="2">The sequence shown here is derived from an EMBL/GenBank/DDBJ whole genome shotgun (WGS) entry which is preliminary data.</text>
</comment>
<organism evidence="2 3">
    <name type="scientific">Murimonas intestini</name>
    <dbReference type="NCBI Taxonomy" id="1337051"/>
    <lineage>
        <taxon>Bacteria</taxon>
        <taxon>Bacillati</taxon>
        <taxon>Bacillota</taxon>
        <taxon>Clostridia</taxon>
        <taxon>Lachnospirales</taxon>
        <taxon>Lachnospiraceae</taxon>
        <taxon>Murimonas</taxon>
    </lineage>
</organism>
<evidence type="ECO:0000259" key="1">
    <source>
        <dbReference type="Pfam" id="PF00535"/>
    </source>
</evidence>
<dbReference type="GO" id="GO:0016758">
    <property type="term" value="F:hexosyltransferase activity"/>
    <property type="evidence" value="ECO:0007669"/>
    <property type="project" value="UniProtKB-ARBA"/>
</dbReference>
<dbReference type="InterPro" id="IPR001173">
    <property type="entry name" value="Glyco_trans_2-like"/>
</dbReference>
<dbReference type="Pfam" id="PF00535">
    <property type="entry name" value="Glycos_transf_2"/>
    <property type="match status" value="1"/>
</dbReference>
<accession>A0AB73T9L5</accession>
<dbReference type="AlphaFoldDB" id="A0AB73T9L5"/>
<name>A0AB73T9L5_9FIRM</name>
<evidence type="ECO:0000313" key="3">
    <source>
        <dbReference type="Proteomes" id="UP000245412"/>
    </source>
</evidence>
<keyword evidence="3" id="KW-1185">Reference proteome</keyword>
<sequence length="340" mass="39301">MKILSVIVPCYNSQSYMEHAILTLLSGGEDVEILLIDDGSADGTLNLAKKYESMHPDIIRVIHQENKGHGGALNTGIEVAAGAYLKVVDSDDWVNVDAYLKILDELKNVVRNNEPLDMLLSNFVYEKQGAKRKKVIHYRHYLDDDGLFMWSDIRGLPVTNYLMMHSIIYRTQILKKCGLKLPEHTFYVDSLYAFVPLSHVRTIRYMDLNFYRYFIGREGQSVQEKVMLTRLPQHERVTKLMIDAMVQAEPDVHDKALRKTMRNNLALTIAVDSIMSMLEDTKENRQNRKNIWLYLRESDKRLYRKIRMSPLGIGVNMPGWLGRKAAVGCYHLLQRLYGFN</sequence>
<dbReference type="Proteomes" id="UP000245412">
    <property type="component" value="Unassembled WGS sequence"/>
</dbReference>
<dbReference type="CDD" id="cd00761">
    <property type="entry name" value="Glyco_tranf_GTA_type"/>
    <property type="match status" value="1"/>
</dbReference>
<dbReference type="Gene3D" id="3.90.550.10">
    <property type="entry name" value="Spore Coat Polysaccharide Biosynthesis Protein SpsA, Chain A"/>
    <property type="match status" value="1"/>
</dbReference>
<gene>
    <name evidence="2" type="ORF">C7383_101168</name>
</gene>
<dbReference type="InterPro" id="IPR029044">
    <property type="entry name" value="Nucleotide-diphossugar_trans"/>
</dbReference>
<feature type="domain" description="Glycosyltransferase 2-like" evidence="1">
    <location>
        <begin position="5"/>
        <end position="108"/>
    </location>
</feature>
<reference evidence="2 3" key="1">
    <citation type="submission" date="2018-05" db="EMBL/GenBank/DDBJ databases">
        <authorList>
            <person name="Goeker M."/>
            <person name="Huntemann M."/>
            <person name="Clum A."/>
            <person name="Pillay M."/>
            <person name="Palaniappan K."/>
            <person name="Varghese N."/>
            <person name="Mikhailova N."/>
            <person name="Stamatis D."/>
            <person name="Reddy T."/>
            <person name="Daum C."/>
            <person name="Shapiro N."/>
            <person name="Ivanova N."/>
            <person name="Kyrpides N."/>
            <person name="Woyke T."/>
        </authorList>
    </citation>
    <scope>NUCLEOTIDE SEQUENCE [LARGE SCALE GENOMIC DNA]</scope>
    <source>
        <strain evidence="2 3">DSM 26524</strain>
    </source>
</reference>
<dbReference type="SUPFAM" id="SSF53448">
    <property type="entry name" value="Nucleotide-diphospho-sugar transferases"/>
    <property type="match status" value="1"/>
</dbReference>
<dbReference type="PANTHER" id="PTHR22916:SF3">
    <property type="entry name" value="UDP-GLCNAC:BETAGAL BETA-1,3-N-ACETYLGLUCOSAMINYLTRANSFERASE-LIKE PROTEIN 1"/>
    <property type="match status" value="1"/>
</dbReference>
<dbReference type="EMBL" id="QGGY01000001">
    <property type="protein sequence ID" value="PWJ78799.1"/>
    <property type="molecule type" value="Genomic_DNA"/>
</dbReference>
<dbReference type="PANTHER" id="PTHR22916">
    <property type="entry name" value="GLYCOSYLTRANSFERASE"/>
    <property type="match status" value="1"/>
</dbReference>
<protein>
    <submittedName>
        <fullName evidence="2">Glycosyltransferase involved in cell wall biosynthesis</fullName>
    </submittedName>
</protein>
<dbReference type="RefSeq" id="WP_109624244.1">
    <property type="nucleotide sequence ID" value="NZ_JANKBI010000001.1"/>
</dbReference>